<dbReference type="SUPFAM" id="SSF55874">
    <property type="entry name" value="ATPase domain of HSP90 chaperone/DNA topoisomerase II/histidine kinase"/>
    <property type="match status" value="1"/>
</dbReference>
<keyword evidence="18" id="KW-1185">Reference proteome</keyword>
<dbReference type="GO" id="GO:0043565">
    <property type="term" value="F:sequence-specific DNA binding"/>
    <property type="evidence" value="ECO:0007669"/>
    <property type="project" value="InterPro"/>
</dbReference>
<dbReference type="InterPro" id="IPR005467">
    <property type="entry name" value="His_kinase_dom"/>
</dbReference>
<gene>
    <name evidence="17" type="ORF">EQG79_25910</name>
</gene>
<dbReference type="Pfam" id="PF00072">
    <property type="entry name" value="Response_reg"/>
    <property type="match status" value="1"/>
</dbReference>
<dbReference type="InterPro" id="IPR028082">
    <property type="entry name" value="Peripla_BP_I"/>
</dbReference>
<dbReference type="Gene3D" id="1.10.10.60">
    <property type="entry name" value="Homeodomain-like"/>
    <property type="match status" value="1"/>
</dbReference>
<evidence type="ECO:0000256" key="12">
    <source>
        <dbReference type="PROSITE-ProRule" id="PRU00169"/>
    </source>
</evidence>
<evidence type="ECO:0000259" key="14">
    <source>
        <dbReference type="PROSITE" id="PS01124"/>
    </source>
</evidence>
<sequence>MKNFTGSLVGRPVWLLTLTCICISCFLAACSAPTQPTYRIGFAQCTGGDDWRRAMQEGMERELSFYPNVTLLTRDAQNNSARQVEQIRDLLRANVDLLIVSPNEAEPITPVVEEAFHRGIPVIIVDRRTTSKLYTAYVGANNTEVGQTAGQYVSDLLKGHGNVLEIKGARGASPTADRHMGFGKTLKPGIRVVAEVSGDWEREYVLKRLPAVLKQHPEVDLIFAHNDRMALGAYQVCKQLGLDQRIKLVGVDGLAGPKGGIQLVEDGILNATVLYSTGGEEAIRTALKILRKEPYEKENILETMVINPTNVHMLKVQSDKILSQQQDIRRQQVLQTEQMKLYKSQKVVLYILVVSLVGAILLGAVAFISLRENREINGRLERQNGEILTQRNQIMDMAEQAREASEAKFRFFTNLSHELRTPLTLILGPIEELMKASLTSAQQRDVRFVRQNALRLLRLVNELIDFRKIEGGKMPIRATEQNMITLLREIMTGFEKPARQRNVSLRMLTAEPELNVWFDAGLLDKVFYNLLSNAFKFTPDGGHITVSVQRLPAENVVRVRVEDSGQGMTDEERRHVFEWFYQGSQQRSSSGSGIGLALAMELVRLHHGDISVSSQPGQGSTFDVRLPLGNAHFGQTETALLPLPLPVAARKPTEEETDIADDSPVENAGKPSGFSVLVIEDHADLRAFVRQKLQPHYQILEAADGNAGLRMAFDTIPDVIVCDVMLPGQSGLEIVSALKNDWRTSHIPVIMLTARQAIEHQLEGVQAGADLYVAKPFHADLLLENIRTLLRNRAYLREHYKRELSVDTTLMSPQRIDRKFVQELAALVEEHHTRTDLSVDELARIMGVSRVQLYRKVKALLNCNVTDYIQNIRLTKARYILLHESVTVADVAYRVGFSSPTYFSTTFKAKYGISPSEFKLGNVAVAD</sequence>
<dbReference type="RefSeq" id="WP_129605541.1">
    <property type="nucleotide sequence ID" value="NZ_SBLB01000009.1"/>
</dbReference>
<evidence type="ECO:0000313" key="17">
    <source>
        <dbReference type="EMBL" id="RYC67119.1"/>
    </source>
</evidence>
<dbReference type="InterPro" id="IPR036097">
    <property type="entry name" value="HisK_dim/P_sf"/>
</dbReference>
<dbReference type="InterPro" id="IPR011006">
    <property type="entry name" value="CheY-like_superfamily"/>
</dbReference>
<evidence type="ECO:0000256" key="1">
    <source>
        <dbReference type="ARBA" id="ARBA00000085"/>
    </source>
</evidence>
<dbReference type="PANTHER" id="PTHR43547:SF2">
    <property type="entry name" value="HYBRID SIGNAL TRANSDUCTION HISTIDINE KINASE C"/>
    <property type="match status" value="1"/>
</dbReference>
<comment type="catalytic activity">
    <reaction evidence="1">
        <text>ATP + protein L-histidine = ADP + protein N-phospho-L-histidine.</text>
        <dbReference type="EC" id="2.7.13.3"/>
    </reaction>
</comment>
<dbReference type="CDD" id="cd17574">
    <property type="entry name" value="REC_OmpR"/>
    <property type="match status" value="1"/>
</dbReference>
<dbReference type="Pfam" id="PF02518">
    <property type="entry name" value="HATPase_c"/>
    <property type="match status" value="1"/>
</dbReference>
<keyword evidence="5" id="KW-0547">Nucleotide-binding</keyword>
<dbReference type="InterPro" id="IPR009057">
    <property type="entry name" value="Homeodomain-like_sf"/>
</dbReference>
<dbReference type="EMBL" id="SBLB01000009">
    <property type="protein sequence ID" value="RYC67119.1"/>
    <property type="molecule type" value="Genomic_DNA"/>
</dbReference>
<evidence type="ECO:0000259" key="15">
    <source>
        <dbReference type="PROSITE" id="PS50109"/>
    </source>
</evidence>
<dbReference type="GO" id="GO:0000155">
    <property type="term" value="F:phosphorelay sensor kinase activity"/>
    <property type="evidence" value="ECO:0007669"/>
    <property type="project" value="InterPro"/>
</dbReference>
<dbReference type="SUPFAM" id="SSF47384">
    <property type="entry name" value="Homodimeric domain of signal transducing histidine kinase"/>
    <property type="match status" value="1"/>
</dbReference>
<keyword evidence="6" id="KW-0418">Kinase</keyword>
<keyword evidence="4" id="KW-0808">Transferase</keyword>
<evidence type="ECO:0000256" key="8">
    <source>
        <dbReference type="ARBA" id="ARBA00023012"/>
    </source>
</evidence>
<name>A0A4Q2UK24_9BACT</name>
<dbReference type="Pfam" id="PF00512">
    <property type="entry name" value="HisKA"/>
    <property type="match status" value="1"/>
</dbReference>
<feature type="transmembrane region" description="Helical" evidence="13">
    <location>
        <begin position="12"/>
        <end position="30"/>
    </location>
</feature>
<keyword evidence="10" id="KW-0238">DNA-binding</keyword>
<dbReference type="SUPFAM" id="SSF52172">
    <property type="entry name" value="CheY-like"/>
    <property type="match status" value="1"/>
</dbReference>
<accession>A0A4Q2UK24</accession>
<dbReference type="InterPro" id="IPR018062">
    <property type="entry name" value="HTH_AraC-typ_CS"/>
</dbReference>
<comment type="caution">
    <text evidence="17">The sequence shown here is derived from an EMBL/GenBank/DDBJ whole genome shotgun (WGS) entry which is preliminary data.</text>
</comment>
<dbReference type="SUPFAM" id="SSF53822">
    <property type="entry name" value="Periplasmic binding protein-like I"/>
    <property type="match status" value="1"/>
</dbReference>
<dbReference type="PROSITE" id="PS01124">
    <property type="entry name" value="HTH_ARAC_FAMILY_2"/>
    <property type="match status" value="1"/>
</dbReference>
<feature type="modified residue" description="4-aspartylphosphate" evidence="12">
    <location>
        <position position="723"/>
    </location>
</feature>
<keyword evidence="8" id="KW-0902">Two-component regulatory system</keyword>
<dbReference type="InterPro" id="IPR018060">
    <property type="entry name" value="HTH_AraC"/>
</dbReference>
<dbReference type="SMART" id="SM00387">
    <property type="entry name" value="HATPase_c"/>
    <property type="match status" value="1"/>
</dbReference>
<feature type="domain" description="Response regulatory" evidence="16">
    <location>
        <begin position="675"/>
        <end position="790"/>
    </location>
</feature>
<reference evidence="17 18" key="1">
    <citation type="submission" date="2019-01" db="EMBL/GenBank/DDBJ databases">
        <title>Spirosoma flava sp. nov., a propanil-degrading bacterium isolated from herbicide-contaminated soil.</title>
        <authorList>
            <person name="Zhang L."/>
            <person name="Jiang J.-D."/>
        </authorList>
    </citation>
    <scope>NUCLEOTIDE SEQUENCE [LARGE SCALE GENOMIC DNA]</scope>
    <source>
        <strain evidence="17 18">TY50</strain>
    </source>
</reference>
<proteinExistence type="predicted"/>
<dbReference type="FunFam" id="3.30.565.10:FF:000037">
    <property type="entry name" value="Hybrid sensor histidine kinase/response regulator"/>
    <property type="match status" value="1"/>
</dbReference>
<keyword evidence="7" id="KW-0067">ATP-binding</keyword>
<evidence type="ECO:0000256" key="7">
    <source>
        <dbReference type="ARBA" id="ARBA00022840"/>
    </source>
</evidence>
<evidence type="ECO:0000256" key="11">
    <source>
        <dbReference type="ARBA" id="ARBA00023163"/>
    </source>
</evidence>
<keyword evidence="11" id="KW-0804">Transcription</keyword>
<evidence type="ECO:0000256" key="5">
    <source>
        <dbReference type="ARBA" id="ARBA00022741"/>
    </source>
</evidence>
<dbReference type="GO" id="GO:0003700">
    <property type="term" value="F:DNA-binding transcription factor activity"/>
    <property type="evidence" value="ECO:0007669"/>
    <property type="project" value="InterPro"/>
</dbReference>
<dbReference type="FunFam" id="1.10.287.130:FF:000045">
    <property type="entry name" value="Two-component system sensor histidine kinase/response regulator"/>
    <property type="match status" value="1"/>
</dbReference>
<dbReference type="InterPro" id="IPR001789">
    <property type="entry name" value="Sig_transdc_resp-reg_receiver"/>
</dbReference>
<dbReference type="InterPro" id="IPR036890">
    <property type="entry name" value="HATPase_C_sf"/>
</dbReference>
<keyword evidence="9" id="KW-0805">Transcription regulation</keyword>
<dbReference type="Pfam" id="PF13407">
    <property type="entry name" value="Peripla_BP_4"/>
    <property type="match status" value="1"/>
</dbReference>
<dbReference type="PROSITE" id="PS51257">
    <property type="entry name" value="PROKAR_LIPOPROTEIN"/>
    <property type="match status" value="1"/>
</dbReference>
<evidence type="ECO:0000256" key="6">
    <source>
        <dbReference type="ARBA" id="ARBA00022777"/>
    </source>
</evidence>
<evidence type="ECO:0000256" key="13">
    <source>
        <dbReference type="SAM" id="Phobius"/>
    </source>
</evidence>
<dbReference type="Proteomes" id="UP000290407">
    <property type="component" value="Unassembled WGS sequence"/>
</dbReference>
<evidence type="ECO:0000259" key="16">
    <source>
        <dbReference type="PROSITE" id="PS50110"/>
    </source>
</evidence>
<evidence type="ECO:0000256" key="4">
    <source>
        <dbReference type="ARBA" id="ARBA00022679"/>
    </source>
</evidence>
<dbReference type="SUPFAM" id="SSF46689">
    <property type="entry name" value="Homeodomain-like"/>
    <property type="match status" value="1"/>
</dbReference>
<dbReference type="Gene3D" id="3.30.565.10">
    <property type="entry name" value="Histidine kinase-like ATPase, C-terminal domain"/>
    <property type="match status" value="1"/>
</dbReference>
<dbReference type="InterPro" id="IPR004358">
    <property type="entry name" value="Sig_transdc_His_kin-like_C"/>
</dbReference>
<dbReference type="InterPro" id="IPR003594">
    <property type="entry name" value="HATPase_dom"/>
</dbReference>
<evidence type="ECO:0000256" key="2">
    <source>
        <dbReference type="ARBA" id="ARBA00012438"/>
    </source>
</evidence>
<dbReference type="InterPro" id="IPR003661">
    <property type="entry name" value="HisK_dim/P_dom"/>
</dbReference>
<feature type="domain" description="Histidine kinase" evidence="15">
    <location>
        <begin position="414"/>
        <end position="630"/>
    </location>
</feature>
<keyword evidence="13" id="KW-1133">Transmembrane helix</keyword>
<dbReference type="InterPro" id="IPR025997">
    <property type="entry name" value="SBP_2_dom"/>
</dbReference>
<evidence type="ECO:0000256" key="3">
    <source>
        <dbReference type="ARBA" id="ARBA00022553"/>
    </source>
</evidence>
<dbReference type="PROSITE" id="PS50110">
    <property type="entry name" value="RESPONSE_REGULATORY"/>
    <property type="match status" value="1"/>
</dbReference>
<feature type="domain" description="HTH araC/xylS-type" evidence="14">
    <location>
        <begin position="822"/>
        <end position="921"/>
    </location>
</feature>
<dbReference type="CDD" id="cd06308">
    <property type="entry name" value="PBP1_sensor_kinase-like"/>
    <property type="match status" value="1"/>
</dbReference>
<dbReference type="SMART" id="SM00388">
    <property type="entry name" value="HisKA"/>
    <property type="match status" value="1"/>
</dbReference>
<protein>
    <recommendedName>
        <fullName evidence="2">histidine kinase</fullName>
        <ecNumber evidence="2">2.7.13.3</ecNumber>
    </recommendedName>
</protein>
<feature type="transmembrane region" description="Helical" evidence="13">
    <location>
        <begin position="347"/>
        <end position="370"/>
    </location>
</feature>
<dbReference type="SMART" id="SM00448">
    <property type="entry name" value="REC"/>
    <property type="match status" value="1"/>
</dbReference>
<dbReference type="SMART" id="SM00342">
    <property type="entry name" value="HTH_ARAC"/>
    <property type="match status" value="1"/>
</dbReference>
<evidence type="ECO:0000256" key="9">
    <source>
        <dbReference type="ARBA" id="ARBA00023015"/>
    </source>
</evidence>
<dbReference type="Gene3D" id="1.10.287.130">
    <property type="match status" value="1"/>
</dbReference>
<dbReference type="Gene3D" id="3.40.50.2300">
    <property type="match status" value="3"/>
</dbReference>
<dbReference type="EC" id="2.7.13.3" evidence="2"/>
<dbReference type="GO" id="GO:0005524">
    <property type="term" value="F:ATP binding"/>
    <property type="evidence" value="ECO:0007669"/>
    <property type="project" value="UniProtKB-KW"/>
</dbReference>
<keyword evidence="3 12" id="KW-0597">Phosphoprotein</keyword>
<dbReference type="PROSITE" id="PS00041">
    <property type="entry name" value="HTH_ARAC_FAMILY_1"/>
    <property type="match status" value="1"/>
</dbReference>
<dbReference type="CDD" id="cd00082">
    <property type="entry name" value="HisKA"/>
    <property type="match status" value="1"/>
</dbReference>
<evidence type="ECO:0000313" key="18">
    <source>
        <dbReference type="Proteomes" id="UP000290407"/>
    </source>
</evidence>
<dbReference type="PROSITE" id="PS50109">
    <property type="entry name" value="HIS_KIN"/>
    <property type="match status" value="1"/>
</dbReference>
<evidence type="ECO:0000256" key="10">
    <source>
        <dbReference type="ARBA" id="ARBA00023125"/>
    </source>
</evidence>
<keyword evidence="13" id="KW-0812">Transmembrane</keyword>
<dbReference type="Pfam" id="PF12833">
    <property type="entry name" value="HTH_18"/>
    <property type="match status" value="1"/>
</dbReference>
<dbReference type="PRINTS" id="PR00344">
    <property type="entry name" value="BCTRLSENSOR"/>
</dbReference>
<keyword evidence="13" id="KW-0472">Membrane</keyword>
<dbReference type="PANTHER" id="PTHR43547">
    <property type="entry name" value="TWO-COMPONENT HISTIDINE KINASE"/>
    <property type="match status" value="1"/>
</dbReference>
<organism evidence="17 18">
    <name type="scientific">Spirosoma sordidisoli</name>
    <dbReference type="NCBI Taxonomy" id="2502893"/>
    <lineage>
        <taxon>Bacteria</taxon>
        <taxon>Pseudomonadati</taxon>
        <taxon>Bacteroidota</taxon>
        <taxon>Cytophagia</taxon>
        <taxon>Cytophagales</taxon>
        <taxon>Cytophagaceae</taxon>
        <taxon>Spirosoma</taxon>
    </lineage>
</organism>
<dbReference type="AlphaFoldDB" id="A0A4Q2UK24"/>